<reference evidence="1" key="1">
    <citation type="submission" date="2020-12" db="EMBL/GenBank/DDBJ databases">
        <title>WGS assembly of Carya illinoinensis cv. Pawnee.</title>
        <authorList>
            <person name="Platts A."/>
            <person name="Shu S."/>
            <person name="Wright S."/>
            <person name="Barry K."/>
            <person name="Edger P."/>
            <person name="Pires J.C."/>
            <person name="Schmutz J."/>
        </authorList>
    </citation>
    <scope>NUCLEOTIDE SEQUENCE</scope>
    <source>
        <tissue evidence="1">Leaf</tissue>
    </source>
</reference>
<protein>
    <submittedName>
        <fullName evidence="1">Uncharacterized protein</fullName>
    </submittedName>
</protein>
<comment type="caution">
    <text evidence="1">The sequence shown here is derived from an EMBL/GenBank/DDBJ whole genome shotgun (WGS) entry which is preliminary data.</text>
</comment>
<evidence type="ECO:0000313" key="2">
    <source>
        <dbReference type="Proteomes" id="UP000811609"/>
    </source>
</evidence>
<dbReference type="Proteomes" id="UP000811609">
    <property type="component" value="Chromosome 2"/>
</dbReference>
<evidence type="ECO:0000313" key="1">
    <source>
        <dbReference type="EMBL" id="KAG6665798.1"/>
    </source>
</evidence>
<name>A0A8T1RFK1_CARIL</name>
<dbReference type="AlphaFoldDB" id="A0A8T1RFK1"/>
<sequence>MHITKRKKRRKIKIKREKKDMKGFWGSYDISSVKELEHLSLPVETQYEKKDSHIADTKAFPFRVGRTFHWIHLPQCSENHTQQLQTKKLGKIWTPKEKNFIKKMQRKMLGM</sequence>
<keyword evidence="2" id="KW-1185">Reference proteome</keyword>
<proteinExistence type="predicted"/>
<organism evidence="1 2">
    <name type="scientific">Carya illinoinensis</name>
    <name type="common">Pecan</name>
    <dbReference type="NCBI Taxonomy" id="32201"/>
    <lineage>
        <taxon>Eukaryota</taxon>
        <taxon>Viridiplantae</taxon>
        <taxon>Streptophyta</taxon>
        <taxon>Embryophyta</taxon>
        <taxon>Tracheophyta</taxon>
        <taxon>Spermatophyta</taxon>
        <taxon>Magnoliopsida</taxon>
        <taxon>eudicotyledons</taxon>
        <taxon>Gunneridae</taxon>
        <taxon>Pentapetalae</taxon>
        <taxon>rosids</taxon>
        <taxon>fabids</taxon>
        <taxon>Fagales</taxon>
        <taxon>Juglandaceae</taxon>
        <taxon>Carya</taxon>
    </lineage>
</organism>
<gene>
    <name evidence="1" type="ORF">CIPAW_02G184900</name>
</gene>
<dbReference type="EMBL" id="CM031810">
    <property type="protein sequence ID" value="KAG6665798.1"/>
    <property type="molecule type" value="Genomic_DNA"/>
</dbReference>
<accession>A0A8T1RFK1</accession>